<evidence type="ECO:0000313" key="1">
    <source>
        <dbReference type="EMBL" id="OLP77393.1"/>
    </source>
</evidence>
<dbReference type="OrthoDB" id="10323657at2759"/>
<accession>A0A1Q9C398</accession>
<name>A0A1Q9C398_SYMMI</name>
<keyword evidence="2" id="KW-1185">Reference proteome</keyword>
<dbReference type="Proteomes" id="UP000186817">
    <property type="component" value="Unassembled WGS sequence"/>
</dbReference>
<organism evidence="1 2">
    <name type="scientific">Symbiodinium microadriaticum</name>
    <name type="common">Dinoflagellate</name>
    <name type="synonym">Zooxanthella microadriatica</name>
    <dbReference type="NCBI Taxonomy" id="2951"/>
    <lineage>
        <taxon>Eukaryota</taxon>
        <taxon>Sar</taxon>
        <taxon>Alveolata</taxon>
        <taxon>Dinophyceae</taxon>
        <taxon>Suessiales</taxon>
        <taxon>Symbiodiniaceae</taxon>
        <taxon>Symbiodinium</taxon>
    </lineage>
</organism>
<sequence>MGLLFPLEPLDSFHSLVCVVLIDFGAVLLDVLKNFPCLIQICVPSWMSLIAAVITETFMYSCVCITSVTHSKNCPMLCIETSQNIFVAGFARAFGTQMGPEKTEPVEEDMPDWLRDAPTQPGLPGPPEPETFDVEMSDQLVGDAVKELLSFSSEQAIANVVENVYLQTSVYHDVEDEAWVNLSMRGRTVCLQKPKYVRDDTQVGDLSTKEEADAFAKTQNVKILRWFVYEGDQHYMILLVYVDDLMIGVLSVDGKVEFLGRRIRRDQETGDLRKILDDGVESQQTPLSPEASSNAVEKIAWCAQTRIDLTYFISVLNPPEPWQMARVSLSLSVGKLPCASTCARYRRPNKHIHCRAAQSFNVAPQDGNRFVGETIFSLSYPDHFHSTHFTGSLAHVRLCTRAEFNEAGLVAWSPRGWDGLQRPAAFKWSAA</sequence>
<proteinExistence type="predicted"/>
<gene>
    <name evidence="1" type="ORF">AK812_SmicGene42546</name>
</gene>
<dbReference type="AlphaFoldDB" id="A0A1Q9C398"/>
<reference evidence="1 2" key="1">
    <citation type="submission" date="2016-02" db="EMBL/GenBank/DDBJ databases">
        <title>Genome analysis of coral dinoflagellate symbionts highlights evolutionary adaptations to a symbiotic lifestyle.</title>
        <authorList>
            <person name="Aranda M."/>
            <person name="Li Y."/>
            <person name="Liew Y.J."/>
            <person name="Baumgarten S."/>
            <person name="Simakov O."/>
            <person name="Wilson M."/>
            <person name="Piel J."/>
            <person name="Ashoor H."/>
            <person name="Bougouffa S."/>
            <person name="Bajic V.B."/>
            <person name="Ryu T."/>
            <person name="Ravasi T."/>
            <person name="Bayer T."/>
            <person name="Micklem G."/>
            <person name="Kim H."/>
            <person name="Bhak J."/>
            <person name="Lajeunesse T.C."/>
            <person name="Voolstra C.R."/>
        </authorList>
    </citation>
    <scope>NUCLEOTIDE SEQUENCE [LARGE SCALE GENOMIC DNA]</scope>
    <source>
        <strain evidence="1 2">CCMP2467</strain>
    </source>
</reference>
<evidence type="ECO:0000313" key="2">
    <source>
        <dbReference type="Proteomes" id="UP000186817"/>
    </source>
</evidence>
<protein>
    <submittedName>
        <fullName evidence="1">Uncharacterized protein</fullName>
    </submittedName>
</protein>
<comment type="caution">
    <text evidence="1">The sequence shown here is derived from an EMBL/GenBank/DDBJ whole genome shotgun (WGS) entry which is preliminary data.</text>
</comment>
<dbReference type="EMBL" id="LSRX01001776">
    <property type="protein sequence ID" value="OLP77393.1"/>
    <property type="molecule type" value="Genomic_DNA"/>
</dbReference>